<evidence type="ECO:0000256" key="2">
    <source>
        <dbReference type="ARBA" id="ARBA00038434"/>
    </source>
</evidence>
<comment type="similarity">
    <text evidence="2">Belongs to the HPF/YfiA ribosome-associated protein family. Short HPF subfamily.</text>
</comment>
<accession>A0A2G6JMW9</accession>
<dbReference type="STRING" id="207954.MED92_01579"/>
<dbReference type="Pfam" id="PF02482">
    <property type="entry name" value="Ribosomal_S30AE"/>
    <property type="match status" value="1"/>
</dbReference>
<sequence>MQINITGHHIDLTDSMQNYVLEKMQKIERHFDNITNVQVTLSVEKQGNKAEAEMHVSGAQVFATSEHEDMYAAIDGLTDKLDRQVIKHKEKMKNYK</sequence>
<evidence type="ECO:0000256" key="1">
    <source>
        <dbReference type="ARBA" id="ARBA00022845"/>
    </source>
</evidence>
<dbReference type="GO" id="GO:0043024">
    <property type="term" value="F:ribosomal small subunit binding"/>
    <property type="evidence" value="ECO:0007669"/>
    <property type="project" value="TreeGrafter"/>
</dbReference>
<name>A0A2G6JMW9_NEPCE</name>
<dbReference type="SUPFAM" id="SSF69754">
    <property type="entry name" value="Ribosome binding protein Y (YfiA homologue)"/>
    <property type="match status" value="1"/>
</dbReference>
<dbReference type="PANTHER" id="PTHR33231">
    <property type="entry name" value="30S RIBOSOMAL PROTEIN"/>
    <property type="match status" value="1"/>
</dbReference>
<dbReference type="InterPro" id="IPR050574">
    <property type="entry name" value="HPF/YfiA_ribosome-assoc"/>
</dbReference>
<evidence type="ECO:0000256" key="4">
    <source>
        <dbReference type="ARBA" id="ARBA00041148"/>
    </source>
</evidence>
<dbReference type="InterPro" id="IPR003489">
    <property type="entry name" value="RHF/RaiA"/>
</dbReference>
<proteinExistence type="inferred from homology"/>
<reference evidence="6 7" key="1">
    <citation type="submission" date="2017-10" db="EMBL/GenBank/DDBJ databases">
        <title>Novel microbial diversity and functional potential in the marine mammal oral microbiome.</title>
        <authorList>
            <person name="Dudek N.K."/>
            <person name="Sun C.L."/>
            <person name="Burstein D."/>
            <person name="Kantor R.S."/>
            <person name="Aliaga Goltsman D.S."/>
            <person name="Bik E.M."/>
            <person name="Thomas B.C."/>
            <person name="Banfield J.F."/>
            <person name="Relman D.A."/>
        </authorList>
    </citation>
    <scope>NUCLEOTIDE SEQUENCE [LARGE SCALE GENOMIC DNA]</scope>
    <source>
        <strain evidence="6">DOLJORAL78_47_21</strain>
    </source>
</reference>
<evidence type="ECO:0000313" key="7">
    <source>
        <dbReference type="Proteomes" id="UP000243469"/>
    </source>
</evidence>
<evidence type="ECO:0000313" key="6">
    <source>
        <dbReference type="EMBL" id="PIE23992.1"/>
    </source>
</evidence>
<dbReference type="NCBIfam" id="TIGR00741">
    <property type="entry name" value="yfiA"/>
    <property type="match status" value="1"/>
</dbReference>
<dbReference type="PANTHER" id="PTHR33231:SF1">
    <property type="entry name" value="30S RIBOSOMAL PROTEIN"/>
    <property type="match status" value="1"/>
</dbReference>
<dbReference type="GO" id="GO:0045900">
    <property type="term" value="P:negative regulation of translational elongation"/>
    <property type="evidence" value="ECO:0007669"/>
    <property type="project" value="TreeGrafter"/>
</dbReference>
<protein>
    <recommendedName>
        <fullName evidence="4">Ribosome hibernation promoting factor</fullName>
    </recommendedName>
    <alternativeName>
        <fullName evidence="5">Hibernation factor HPF</fullName>
    </alternativeName>
</protein>
<dbReference type="FunFam" id="3.30.160.100:FF:000001">
    <property type="entry name" value="Ribosome hibernation promoting factor"/>
    <property type="match status" value="1"/>
</dbReference>
<dbReference type="CDD" id="cd00552">
    <property type="entry name" value="RaiA"/>
    <property type="match status" value="1"/>
</dbReference>
<dbReference type="InterPro" id="IPR036567">
    <property type="entry name" value="RHF-like"/>
</dbReference>
<dbReference type="GO" id="GO:0022627">
    <property type="term" value="C:cytosolic small ribosomal subunit"/>
    <property type="evidence" value="ECO:0007669"/>
    <property type="project" value="TreeGrafter"/>
</dbReference>
<comment type="caution">
    <text evidence="6">The sequence shown here is derived from an EMBL/GenBank/DDBJ whole genome shotgun (WGS) entry which is preliminary data.</text>
</comment>
<organism evidence="6 7">
    <name type="scientific">Neptuniibacter caesariensis</name>
    <dbReference type="NCBI Taxonomy" id="207954"/>
    <lineage>
        <taxon>Bacteria</taxon>
        <taxon>Pseudomonadati</taxon>
        <taxon>Pseudomonadota</taxon>
        <taxon>Gammaproteobacteria</taxon>
        <taxon>Oceanospirillales</taxon>
        <taxon>Oceanospirillaceae</taxon>
        <taxon>Neptuniibacter</taxon>
    </lineage>
</organism>
<dbReference type="EMBL" id="PDSH01000018">
    <property type="protein sequence ID" value="PIE23992.1"/>
    <property type="molecule type" value="Genomic_DNA"/>
</dbReference>
<comment type="subunit">
    <text evidence="3">Associates exclusively with 100S ribosomes, which are dimers of 70S ribosomes.</text>
</comment>
<evidence type="ECO:0000256" key="3">
    <source>
        <dbReference type="ARBA" id="ARBA00038695"/>
    </source>
</evidence>
<dbReference type="AlphaFoldDB" id="A0A2G6JMW9"/>
<dbReference type="Gene3D" id="3.30.160.100">
    <property type="entry name" value="Ribosome hibernation promotion factor-like"/>
    <property type="match status" value="1"/>
</dbReference>
<evidence type="ECO:0000256" key="5">
    <source>
        <dbReference type="ARBA" id="ARBA00041319"/>
    </source>
</evidence>
<keyword evidence="1" id="KW-0810">Translation regulation</keyword>
<dbReference type="Proteomes" id="UP000243469">
    <property type="component" value="Unassembled WGS sequence"/>
</dbReference>
<gene>
    <name evidence="6" type="primary">raiA</name>
    <name evidence="6" type="ORF">CSA60_03690</name>
</gene>